<dbReference type="OrthoDB" id="1922230at2759"/>
<dbReference type="AlphaFoldDB" id="A0A834H1N3"/>
<evidence type="ECO:0000313" key="2">
    <source>
        <dbReference type="EMBL" id="KAF7145248.1"/>
    </source>
</evidence>
<accession>A0A834H1N3</accession>
<name>A0A834H1N3_RHOSS</name>
<feature type="compositionally biased region" description="Low complexity" evidence="1">
    <location>
        <begin position="1"/>
        <end position="14"/>
    </location>
</feature>
<dbReference type="EMBL" id="WJXA01000004">
    <property type="protein sequence ID" value="KAF7145248.1"/>
    <property type="molecule type" value="Genomic_DNA"/>
</dbReference>
<comment type="caution">
    <text evidence="2">The sequence shown here is derived from an EMBL/GenBank/DDBJ whole genome shotgun (WGS) entry which is preliminary data.</text>
</comment>
<evidence type="ECO:0000256" key="1">
    <source>
        <dbReference type="SAM" id="MobiDB-lite"/>
    </source>
</evidence>
<feature type="compositionally biased region" description="Basic and acidic residues" evidence="1">
    <location>
        <begin position="250"/>
        <end position="259"/>
    </location>
</feature>
<dbReference type="PANTHER" id="PTHR33871">
    <property type="entry name" value="OS05G0503100 PROTEIN-RELATED"/>
    <property type="match status" value="1"/>
</dbReference>
<dbReference type="Proteomes" id="UP000626092">
    <property type="component" value="Unassembled WGS sequence"/>
</dbReference>
<feature type="compositionally biased region" description="Basic and acidic residues" evidence="1">
    <location>
        <begin position="283"/>
        <end position="297"/>
    </location>
</feature>
<sequence>MGCCLSTTTPTTTKPKSHKPNPDSPKPNPYAGAPPPPPQPVEEETVKEVLSETPFPKPPTPKSSPTYKNHLHPVVPEQPKIQPTAAIRLNSRYDNHHHQPPNHLHPVAEQPRIHQPTAAIKPNGSSSSSSYHQPPDHLHPVADQPRIQPTPAVKPPDEIVSEVSDLSELYSFSESLSTVTENFIENEGEVTQRVRHRSPVKNARRKRPAVAGGGRTSARRSEPSPAKRGQVSQGRNVTPARRNAGPSNVLRRDAGEGSGRRSRSPATRGEGGVRRPVRSAGGQDRRSRTPAGRRDGGDGGAAVPETAAEKSLDDPNVSLECFIFL</sequence>
<proteinExistence type="predicted"/>
<feature type="compositionally biased region" description="Pro residues" evidence="1">
    <location>
        <begin position="22"/>
        <end position="40"/>
    </location>
</feature>
<organism evidence="2 3">
    <name type="scientific">Rhododendron simsii</name>
    <name type="common">Sims's rhododendron</name>
    <dbReference type="NCBI Taxonomy" id="118357"/>
    <lineage>
        <taxon>Eukaryota</taxon>
        <taxon>Viridiplantae</taxon>
        <taxon>Streptophyta</taxon>
        <taxon>Embryophyta</taxon>
        <taxon>Tracheophyta</taxon>
        <taxon>Spermatophyta</taxon>
        <taxon>Magnoliopsida</taxon>
        <taxon>eudicotyledons</taxon>
        <taxon>Gunneridae</taxon>
        <taxon>Pentapetalae</taxon>
        <taxon>asterids</taxon>
        <taxon>Ericales</taxon>
        <taxon>Ericaceae</taxon>
        <taxon>Ericoideae</taxon>
        <taxon>Rhodoreae</taxon>
        <taxon>Rhododendron</taxon>
    </lineage>
</organism>
<evidence type="ECO:0000313" key="3">
    <source>
        <dbReference type="Proteomes" id="UP000626092"/>
    </source>
</evidence>
<protein>
    <submittedName>
        <fullName evidence="2">Uncharacterized protein</fullName>
    </submittedName>
</protein>
<reference evidence="2" key="1">
    <citation type="submission" date="2019-11" db="EMBL/GenBank/DDBJ databases">
        <authorList>
            <person name="Liu Y."/>
            <person name="Hou J."/>
            <person name="Li T.-Q."/>
            <person name="Guan C.-H."/>
            <person name="Wu X."/>
            <person name="Wu H.-Z."/>
            <person name="Ling F."/>
            <person name="Zhang R."/>
            <person name="Shi X.-G."/>
            <person name="Ren J.-P."/>
            <person name="Chen E.-F."/>
            <person name="Sun J.-M."/>
        </authorList>
    </citation>
    <scope>NUCLEOTIDE SEQUENCE</scope>
    <source>
        <strain evidence="2">Adult_tree_wgs_1</strain>
        <tissue evidence="2">Leaves</tissue>
    </source>
</reference>
<dbReference type="PANTHER" id="PTHR33871:SF1">
    <property type="entry name" value="OS05G0503100 PROTEIN"/>
    <property type="match status" value="1"/>
</dbReference>
<keyword evidence="3" id="KW-1185">Reference proteome</keyword>
<feature type="region of interest" description="Disordered" evidence="1">
    <location>
        <begin position="1"/>
        <end position="160"/>
    </location>
</feature>
<gene>
    <name evidence="2" type="ORF">RHSIM_Rhsim04G0066200</name>
</gene>
<feature type="compositionally biased region" description="Basic residues" evidence="1">
    <location>
        <begin position="193"/>
        <end position="208"/>
    </location>
</feature>
<feature type="region of interest" description="Disordered" evidence="1">
    <location>
        <begin position="184"/>
        <end position="314"/>
    </location>
</feature>